<accession>A0AB40BCB4</accession>
<dbReference type="InterPro" id="IPR011527">
    <property type="entry name" value="ABC1_TM_dom"/>
</dbReference>
<dbReference type="GO" id="GO:0140359">
    <property type="term" value="F:ABC-type transporter activity"/>
    <property type="evidence" value="ECO:0007669"/>
    <property type="project" value="InterPro"/>
</dbReference>
<dbReference type="PANTHER" id="PTHR45136">
    <property type="entry name" value="ABC TRANSPORTER DOMAIN-CONTAINING PROTEIN"/>
    <property type="match status" value="1"/>
</dbReference>
<keyword evidence="5" id="KW-0547">Nucleotide-binding</keyword>
<feature type="transmembrane region" description="Helical" evidence="10">
    <location>
        <begin position="808"/>
        <end position="827"/>
    </location>
</feature>
<dbReference type="PROSITE" id="PS50929">
    <property type="entry name" value="ABC_TM1F"/>
    <property type="match status" value="2"/>
</dbReference>
<feature type="transmembrane region" description="Helical" evidence="10">
    <location>
        <begin position="25"/>
        <end position="50"/>
    </location>
</feature>
<feature type="transmembrane region" description="Helical" evidence="10">
    <location>
        <begin position="662"/>
        <end position="691"/>
    </location>
</feature>
<dbReference type="Gene3D" id="1.20.1560.10">
    <property type="entry name" value="ABC transporter type 1, transmembrane domain"/>
    <property type="match status" value="1"/>
</dbReference>
<evidence type="ECO:0000259" key="12">
    <source>
        <dbReference type="PROSITE" id="PS50929"/>
    </source>
</evidence>
<sequence>MASRTEEKNASISQLFRFAEGIDKLLLTFGVMGSIGDGLMQPITMILLSRLINTFGSKNTIFTTETVNKYAIELISLALAVGTAAFLGGWCWTRTAERQVSCMRRKYIEAVLRQEVEYFETSSSTSATFQVVSSISTDADTVQDFLSDKVSNILSSLTAFVFLIVVAFKLSWRMASAVLPFSLFFIVPGVVYGKVLMKLGVEIRKEYGIAGGIAEQAISSIRTVVSYVGEQRSLEKYKKALEKSTELGIKQGFIKGLVTGSMGMIYAVWSFQSWVGSILIINMGESGGSVFISQICVILAGLSIMSSLPNVRYFSEAITASSRIFELIDRLSQLKNNDDMGVTIENIRGEIEFKSVKFSYPSRPDTLVISGLDLKVNAGQTIGLVGGSGSGKSTVISLLQRFYQPDEGVILLDGKDIRNLQLKWFRSQIGLVSQEPVLFATSIKENILFGNQEATMSEVVRAAKTANAHDFITNFPNGYDTHVGHFGVQMSGGQKQRVAIARALIRYPKILLLDEATSALDAQSERVVQEALDRASTGRTTVIVAHRLSTLRSANLIAVLQAGNVVECGSHRELTKLNEGEGGIYYKMMQLQKSEVQRGSPITERINSPVDSAISTIYYTPEQGFRGHEASARQEEILKKPSNNPSHRRLLKMNKPEWKRGLLGCLGAVAYGLVHPTYAYCMGTVLTVYFLQNNEEIKSKTRLYSLIFMLLALVAILANILQHYNFGVMGERLTKRVRETMLAKVLSFEIGWFDEDQNSSAAVSARLATEANLVRSLVGDRLSLLLQTFITASLAFTLGLVITWRLSIVIIAIQPFTISAFYLRKVLLTNMSKKAKKAQIEGSQLAGEAVVNHRTITAFSSQNTMLRLFEKTQEGPKKENIKQAWFSGVCLFICQFIVTCSTALAFWYGGILIIHNQINSTHMFQAFFILTSTGKLIADAGSMTTDLAKGGNAVNSVLEILDRQSKINPDDPKGIKRKKGLKGHVKFKNVNFYYPSRPEQMIFSNFSFKIEARKTVALVGKSGSGKSTVISLIERFYDPVKGSVEIDGINIKDYNLRFLRTQISLVSQEPTLFAGTIRENIAYGRDDASEAELVRAAELANAHEFIRICSGMEEGYGAYCGERGVQLSGGQKQRIALARAILKNPAVLLLDEATSALDSISENLVQRTLDKMMVGRTCIVVAHRLSTIQKSDSIAVIKNGQVIEEGSHSELTRKGRGGTYYELIKLQCQSP</sequence>
<feature type="transmembrane region" description="Helical" evidence="10">
    <location>
        <begin position="153"/>
        <end position="172"/>
    </location>
</feature>
<dbReference type="Proteomes" id="UP001515500">
    <property type="component" value="Chromosome 5"/>
</dbReference>
<dbReference type="InterPro" id="IPR027417">
    <property type="entry name" value="P-loop_NTPase"/>
</dbReference>
<dbReference type="SUPFAM" id="SSF52540">
    <property type="entry name" value="P-loop containing nucleoside triphosphate hydrolases"/>
    <property type="match status" value="2"/>
</dbReference>
<dbReference type="GeneID" id="120261149"/>
<evidence type="ECO:0000256" key="6">
    <source>
        <dbReference type="ARBA" id="ARBA00022840"/>
    </source>
</evidence>
<evidence type="ECO:0000313" key="14">
    <source>
        <dbReference type="RefSeq" id="XP_039124820.1"/>
    </source>
</evidence>
<dbReference type="AlphaFoldDB" id="A0AB40BCB4"/>
<keyword evidence="8 10" id="KW-0472">Membrane</keyword>
<feature type="domain" description="ABC transmembrane type-1" evidence="12">
    <location>
        <begin position="29"/>
        <end position="316"/>
    </location>
</feature>
<keyword evidence="9" id="KW-0325">Glycoprotein</keyword>
<feature type="transmembrane region" description="Helical" evidence="10">
    <location>
        <begin position="884"/>
        <end position="908"/>
    </location>
</feature>
<dbReference type="InterPro" id="IPR036640">
    <property type="entry name" value="ABC1_TM_sf"/>
</dbReference>
<keyword evidence="3 10" id="KW-0812">Transmembrane</keyword>
<feature type="transmembrane region" description="Helical" evidence="10">
    <location>
        <begin position="264"/>
        <end position="284"/>
    </location>
</feature>
<dbReference type="InterPro" id="IPR017871">
    <property type="entry name" value="ABC_transporter-like_CS"/>
</dbReference>
<dbReference type="PROSITE" id="PS50893">
    <property type="entry name" value="ABC_TRANSPORTER_2"/>
    <property type="match status" value="2"/>
</dbReference>
<feature type="domain" description="ABC transporter" evidence="11">
    <location>
        <begin position="985"/>
        <end position="1224"/>
    </location>
</feature>
<dbReference type="Pfam" id="PF00664">
    <property type="entry name" value="ABC_membrane"/>
    <property type="match status" value="2"/>
</dbReference>
<evidence type="ECO:0000256" key="2">
    <source>
        <dbReference type="ARBA" id="ARBA00022448"/>
    </source>
</evidence>
<evidence type="ECO:0000256" key="4">
    <source>
        <dbReference type="ARBA" id="ARBA00022737"/>
    </source>
</evidence>
<keyword evidence="7 10" id="KW-1133">Transmembrane helix</keyword>
<evidence type="ECO:0000256" key="10">
    <source>
        <dbReference type="SAM" id="Phobius"/>
    </source>
</evidence>
<gene>
    <name evidence="14" type="primary">LOC120261149</name>
</gene>
<dbReference type="GO" id="GO:0016887">
    <property type="term" value="F:ATP hydrolysis activity"/>
    <property type="evidence" value="ECO:0007669"/>
    <property type="project" value="InterPro"/>
</dbReference>
<dbReference type="Pfam" id="PF00005">
    <property type="entry name" value="ABC_tran"/>
    <property type="match status" value="2"/>
</dbReference>
<dbReference type="SUPFAM" id="SSF90123">
    <property type="entry name" value="ABC transporter transmembrane region"/>
    <property type="match status" value="2"/>
</dbReference>
<keyword evidence="6" id="KW-0067">ATP-binding</keyword>
<feature type="transmembrane region" description="Helical" evidence="10">
    <location>
        <begin position="70"/>
        <end position="93"/>
    </location>
</feature>
<dbReference type="GO" id="GO:0016020">
    <property type="term" value="C:membrane"/>
    <property type="evidence" value="ECO:0007669"/>
    <property type="project" value="InterPro"/>
</dbReference>
<reference evidence="14" key="1">
    <citation type="submission" date="2025-08" db="UniProtKB">
        <authorList>
            <consortium name="RefSeq"/>
        </authorList>
    </citation>
    <scope>IDENTIFICATION</scope>
</reference>
<name>A0AB40BCB4_DIOCR</name>
<feature type="domain" description="ABC transporter" evidence="11">
    <location>
        <begin position="351"/>
        <end position="587"/>
    </location>
</feature>
<evidence type="ECO:0000256" key="9">
    <source>
        <dbReference type="ARBA" id="ARBA00023180"/>
    </source>
</evidence>
<dbReference type="PROSITE" id="PS00211">
    <property type="entry name" value="ABC_TRANSPORTER_1"/>
    <property type="match status" value="2"/>
</dbReference>
<dbReference type="CDD" id="cd18577">
    <property type="entry name" value="ABC_6TM_Pgp_ABCB1_D1_like"/>
    <property type="match status" value="1"/>
</dbReference>
<organism evidence="13 14">
    <name type="scientific">Dioscorea cayennensis subsp. rotundata</name>
    <name type="common">White Guinea yam</name>
    <name type="synonym">Dioscorea rotundata</name>
    <dbReference type="NCBI Taxonomy" id="55577"/>
    <lineage>
        <taxon>Eukaryota</taxon>
        <taxon>Viridiplantae</taxon>
        <taxon>Streptophyta</taxon>
        <taxon>Embryophyta</taxon>
        <taxon>Tracheophyta</taxon>
        <taxon>Spermatophyta</taxon>
        <taxon>Magnoliopsida</taxon>
        <taxon>Liliopsida</taxon>
        <taxon>Dioscoreales</taxon>
        <taxon>Dioscoreaceae</taxon>
        <taxon>Dioscorea</taxon>
    </lineage>
</organism>
<dbReference type="GO" id="GO:0005524">
    <property type="term" value="F:ATP binding"/>
    <property type="evidence" value="ECO:0007669"/>
    <property type="project" value="UniProtKB-KW"/>
</dbReference>
<dbReference type="SMART" id="SM00382">
    <property type="entry name" value="AAA"/>
    <property type="match status" value="2"/>
</dbReference>
<proteinExistence type="inferred from homology"/>
<dbReference type="CDD" id="cd03249">
    <property type="entry name" value="ABC_MTABC3_MDL1_MDL2"/>
    <property type="match status" value="2"/>
</dbReference>
<evidence type="ECO:0000256" key="1">
    <source>
        <dbReference type="ARBA" id="ARBA00007577"/>
    </source>
</evidence>
<protein>
    <submittedName>
        <fullName evidence="14">Multidrug resistance protein isoform X1</fullName>
    </submittedName>
</protein>
<feature type="transmembrane region" description="Helical" evidence="10">
    <location>
        <begin position="290"/>
        <end position="308"/>
    </location>
</feature>
<dbReference type="PANTHER" id="PTHR45136:SF2">
    <property type="entry name" value="ABC TRANSPORTER DOMAIN-CONTAINING PROTEIN"/>
    <property type="match status" value="1"/>
</dbReference>
<feature type="domain" description="ABC transmembrane type-1" evidence="12">
    <location>
        <begin position="662"/>
        <end position="949"/>
    </location>
</feature>
<dbReference type="RefSeq" id="XP_039124820.1">
    <property type="nucleotide sequence ID" value="XM_039268886.1"/>
</dbReference>
<feature type="transmembrane region" description="Helical" evidence="10">
    <location>
        <begin position="782"/>
        <end position="802"/>
    </location>
</feature>
<evidence type="ECO:0000259" key="11">
    <source>
        <dbReference type="PROSITE" id="PS50893"/>
    </source>
</evidence>
<dbReference type="CDD" id="cd18578">
    <property type="entry name" value="ABC_6TM_Pgp_ABCB1_D2_like"/>
    <property type="match status" value="1"/>
</dbReference>
<dbReference type="InterPro" id="IPR003593">
    <property type="entry name" value="AAA+_ATPase"/>
</dbReference>
<dbReference type="InterPro" id="IPR003439">
    <property type="entry name" value="ABC_transporter-like_ATP-bd"/>
</dbReference>
<keyword evidence="4" id="KW-0677">Repeat</keyword>
<evidence type="ECO:0000256" key="8">
    <source>
        <dbReference type="ARBA" id="ARBA00023136"/>
    </source>
</evidence>
<evidence type="ECO:0000313" key="13">
    <source>
        <dbReference type="Proteomes" id="UP001515500"/>
    </source>
</evidence>
<keyword evidence="13" id="KW-1185">Reference proteome</keyword>
<keyword evidence="2" id="KW-0813">Transport</keyword>
<comment type="similarity">
    <text evidence="1">Belongs to the ABC transporter superfamily. ABCB family. Multidrug resistance exporter (TC 3.A.1.201) subfamily.</text>
</comment>
<evidence type="ECO:0000256" key="3">
    <source>
        <dbReference type="ARBA" id="ARBA00022692"/>
    </source>
</evidence>
<feature type="transmembrane region" description="Helical" evidence="10">
    <location>
        <begin position="703"/>
        <end position="726"/>
    </location>
</feature>
<feature type="transmembrane region" description="Helical" evidence="10">
    <location>
        <begin position="178"/>
        <end position="197"/>
    </location>
</feature>
<evidence type="ECO:0000256" key="7">
    <source>
        <dbReference type="ARBA" id="ARBA00022989"/>
    </source>
</evidence>
<dbReference type="Gene3D" id="3.40.50.300">
    <property type="entry name" value="P-loop containing nucleotide triphosphate hydrolases"/>
    <property type="match status" value="2"/>
</dbReference>
<dbReference type="FunFam" id="3.40.50.300:FF:000205">
    <property type="entry name" value="ABC transporter B family member 4"/>
    <property type="match status" value="2"/>
</dbReference>
<evidence type="ECO:0000256" key="5">
    <source>
        <dbReference type="ARBA" id="ARBA00022741"/>
    </source>
</evidence>